<dbReference type="KEGG" id="naci:NUH88_05890"/>
<feature type="signal peptide" evidence="1">
    <location>
        <begin position="1"/>
        <end position="19"/>
    </location>
</feature>
<dbReference type="InterPro" id="IPR011044">
    <property type="entry name" value="Quino_amine_DH_bsu"/>
</dbReference>
<gene>
    <name evidence="3" type="ORF">NUH88_05890</name>
</gene>
<keyword evidence="4" id="KW-1185">Reference proteome</keyword>
<organism evidence="3 4">
    <name type="scientific">Nisaea acidiphila</name>
    <dbReference type="NCBI Taxonomy" id="1862145"/>
    <lineage>
        <taxon>Bacteria</taxon>
        <taxon>Pseudomonadati</taxon>
        <taxon>Pseudomonadota</taxon>
        <taxon>Alphaproteobacteria</taxon>
        <taxon>Rhodospirillales</taxon>
        <taxon>Thalassobaculaceae</taxon>
        <taxon>Nisaea</taxon>
    </lineage>
</organism>
<sequence>MILSKTLAAVLLAAGIAWAAPAAALDLIALTARNQLVLLTDSAPSRTRIVDITGVDTKVLGIDIRPADLALYAVTASGAIYTIDPESGAATLKSKISERLEAVDNLVVDFNPQADRLRVMASNGQNLRVNVETGAAIVDGRLAYAAGDRNAGKTTGVLAGAYINAYKGTKYTQLFDVDSLHGIYAVQDPPNDGVLKSVGPTGLAPGTTVEAIDIHTDPQDEYHGFAVAGRELYRLDVARGGLARIGRIASGGGAVIDIAAPVVNR</sequence>
<dbReference type="EMBL" id="CP102480">
    <property type="protein sequence ID" value="UUX51220.1"/>
    <property type="molecule type" value="Genomic_DNA"/>
</dbReference>
<proteinExistence type="predicted"/>
<protein>
    <submittedName>
        <fullName evidence="3">DUF4394 domain-containing protein</fullName>
    </submittedName>
</protein>
<evidence type="ECO:0000313" key="3">
    <source>
        <dbReference type="EMBL" id="UUX51220.1"/>
    </source>
</evidence>
<feature type="domain" description="DUF4394" evidence="2">
    <location>
        <begin position="36"/>
        <end position="259"/>
    </location>
</feature>
<accession>A0A9J7AY76</accession>
<keyword evidence="1" id="KW-0732">Signal</keyword>
<reference evidence="3" key="1">
    <citation type="submission" date="2022-08" db="EMBL/GenBank/DDBJ databases">
        <title>Nisaea acidiphila sp. nov., isolated from a marine algal debris and emended description of the genus Nisaea Urios et al. 2008.</title>
        <authorList>
            <person name="Kwon K."/>
        </authorList>
    </citation>
    <scope>NUCLEOTIDE SEQUENCE</scope>
    <source>
        <strain evidence="3">MEBiC11861</strain>
    </source>
</reference>
<dbReference type="RefSeq" id="WP_257770581.1">
    <property type="nucleotide sequence ID" value="NZ_CP102480.1"/>
</dbReference>
<feature type="chain" id="PRO_5039949944" evidence="1">
    <location>
        <begin position="20"/>
        <end position="265"/>
    </location>
</feature>
<evidence type="ECO:0000256" key="1">
    <source>
        <dbReference type="SAM" id="SignalP"/>
    </source>
</evidence>
<dbReference type="AlphaFoldDB" id="A0A9J7AY76"/>
<dbReference type="Pfam" id="PF14339">
    <property type="entry name" value="DUF4394"/>
    <property type="match status" value="1"/>
</dbReference>
<evidence type="ECO:0000259" key="2">
    <source>
        <dbReference type="Pfam" id="PF14339"/>
    </source>
</evidence>
<dbReference type="InterPro" id="IPR025507">
    <property type="entry name" value="DUF4394"/>
</dbReference>
<evidence type="ECO:0000313" key="4">
    <source>
        <dbReference type="Proteomes" id="UP001060336"/>
    </source>
</evidence>
<dbReference type="Proteomes" id="UP001060336">
    <property type="component" value="Chromosome"/>
</dbReference>
<name>A0A9J7AY76_9PROT</name>
<dbReference type="SUPFAM" id="SSF50969">
    <property type="entry name" value="YVTN repeat-like/Quinoprotein amine dehydrogenase"/>
    <property type="match status" value="1"/>
</dbReference>